<sequence length="493" mass="55584">MPRPPHLGLSLSAHCAMVSRSSTLVDDKSCVPQGWLLHVHPQGWVYFTNPSLRVVTDQDVRLQEVQEILEKVSQPPPNDVPEVEMHLQVAKELSSAAADSDGHGGALSLAINHAHCIASYNLEDVMQPDALRTDLRTLNRRQRLYWNFLWNHPSHKPLPLRAINDARDAIVWYITDNLISGQRSVVPFSKSECEDLAKVLSQLSEPCYDNSSARTVFVAWLLREVCSFRDSVHFGTYTHKQLDALRNESKHVSSSTSRPHPILLPLVNLVIRIFFFGIPLIYLSHVRKSSEYRGRLANIQQNWENYIQRLVREYAHFLLISTVLLSATVGFLSVGDIFQPAKTAAIVSTLASLGSIIVAVVAIWRHQASTRTADSFTYMYNAQHNYLGYHGHAILLSLPPVLLVWAVAAFTVSVLAYAAQDFDASNRSSVWTVFSLFLVFLFLVFIALYTFSSLWRFQRHSYSRSSIISIRSPGSLFARFRSKSRPNNVIGTV</sequence>
<dbReference type="EMBL" id="JAWWNJ010000002">
    <property type="protein sequence ID" value="KAK7061609.1"/>
    <property type="molecule type" value="Genomic_DNA"/>
</dbReference>
<proteinExistence type="predicted"/>
<protein>
    <recommendedName>
        <fullName evidence="4">WW domain-containing protein</fullName>
    </recommendedName>
</protein>
<feature type="transmembrane region" description="Helical" evidence="1">
    <location>
        <begin position="317"/>
        <end position="338"/>
    </location>
</feature>
<keyword evidence="1" id="KW-0812">Transmembrane</keyword>
<feature type="transmembrane region" description="Helical" evidence="1">
    <location>
        <begin position="262"/>
        <end position="283"/>
    </location>
</feature>
<comment type="caution">
    <text evidence="2">The sequence shown here is derived from an EMBL/GenBank/DDBJ whole genome shotgun (WGS) entry which is preliminary data.</text>
</comment>
<evidence type="ECO:0000313" key="3">
    <source>
        <dbReference type="Proteomes" id="UP001362999"/>
    </source>
</evidence>
<feature type="transmembrane region" description="Helical" evidence="1">
    <location>
        <begin position="344"/>
        <end position="364"/>
    </location>
</feature>
<keyword evidence="3" id="KW-1185">Reference proteome</keyword>
<keyword evidence="1" id="KW-1133">Transmembrane helix</keyword>
<organism evidence="2 3">
    <name type="scientific">Favolaschia claudopus</name>
    <dbReference type="NCBI Taxonomy" id="2862362"/>
    <lineage>
        <taxon>Eukaryota</taxon>
        <taxon>Fungi</taxon>
        <taxon>Dikarya</taxon>
        <taxon>Basidiomycota</taxon>
        <taxon>Agaricomycotina</taxon>
        <taxon>Agaricomycetes</taxon>
        <taxon>Agaricomycetidae</taxon>
        <taxon>Agaricales</taxon>
        <taxon>Marasmiineae</taxon>
        <taxon>Mycenaceae</taxon>
        <taxon>Favolaschia</taxon>
    </lineage>
</organism>
<dbReference type="Proteomes" id="UP001362999">
    <property type="component" value="Unassembled WGS sequence"/>
</dbReference>
<gene>
    <name evidence="2" type="ORF">R3P38DRAFT_2830473</name>
</gene>
<accession>A0AAW0EDL6</accession>
<evidence type="ECO:0000313" key="2">
    <source>
        <dbReference type="EMBL" id="KAK7061609.1"/>
    </source>
</evidence>
<keyword evidence="1" id="KW-0472">Membrane</keyword>
<evidence type="ECO:0008006" key="4">
    <source>
        <dbReference type="Google" id="ProtNLM"/>
    </source>
</evidence>
<dbReference type="AlphaFoldDB" id="A0AAW0EDL6"/>
<feature type="transmembrane region" description="Helical" evidence="1">
    <location>
        <begin position="430"/>
        <end position="451"/>
    </location>
</feature>
<evidence type="ECO:0000256" key="1">
    <source>
        <dbReference type="SAM" id="Phobius"/>
    </source>
</evidence>
<feature type="transmembrane region" description="Helical" evidence="1">
    <location>
        <begin position="393"/>
        <end position="418"/>
    </location>
</feature>
<reference evidence="2 3" key="1">
    <citation type="journal article" date="2024" name="J Genomics">
        <title>Draft genome sequencing and assembly of Favolaschia claudopus CIRM-BRFM 2984 isolated from oak limbs.</title>
        <authorList>
            <person name="Navarro D."/>
            <person name="Drula E."/>
            <person name="Chaduli D."/>
            <person name="Cazenave R."/>
            <person name="Ahrendt S."/>
            <person name="Wang J."/>
            <person name="Lipzen A."/>
            <person name="Daum C."/>
            <person name="Barry K."/>
            <person name="Grigoriev I.V."/>
            <person name="Favel A."/>
            <person name="Rosso M.N."/>
            <person name="Martin F."/>
        </authorList>
    </citation>
    <scope>NUCLEOTIDE SEQUENCE [LARGE SCALE GENOMIC DNA]</scope>
    <source>
        <strain evidence="2 3">CIRM-BRFM 2984</strain>
    </source>
</reference>
<name>A0AAW0EDL6_9AGAR</name>